<keyword evidence="1 5" id="KW-0597">Phosphoprotein</keyword>
<comment type="caution">
    <text evidence="8">The sequence shown here is derived from an EMBL/GenBank/DDBJ whole genome shotgun (WGS) entry which is preliminary data.</text>
</comment>
<keyword evidence="4" id="KW-0804">Transcription</keyword>
<dbReference type="InterPro" id="IPR011006">
    <property type="entry name" value="CheY-like_superfamily"/>
</dbReference>
<feature type="domain" description="HTH luxR-type" evidence="6">
    <location>
        <begin position="148"/>
        <end position="213"/>
    </location>
</feature>
<evidence type="ECO:0000256" key="4">
    <source>
        <dbReference type="ARBA" id="ARBA00023163"/>
    </source>
</evidence>
<evidence type="ECO:0000313" key="8">
    <source>
        <dbReference type="EMBL" id="RZS92486.1"/>
    </source>
</evidence>
<evidence type="ECO:0000256" key="5">
    <source>
        <dbReference type="PROSITE-ProRule" id="PRU00169"/>
    </source>
</evidence>
<feature type="domain" description="Response regulatory" evidence="7">
    <location>
        <begin position="5"/>
        <end position="123"/>
    </location>
</feature>
<dbReference type="OrthoDB" id="9797341at2"/>
<name>A0A4Q7NYG8_9FLAO</name>
<proteinExistence type="predicted"/>
<keyword evidence="2" id="KW-0805">Transcription regulation</keyword>
<dbReference type="SMART" id="SM00448">
    <property type="entry name" value="REC"/>
    <property type="match status" value="1"/>
</dbReference>
<dbReference type="Pfam" id="PF00072">
    <property type="entry name" value="Response_reg"/>
    <property type="match status" value="1"/>
</dbReference>
<dbReference type="Pfam" id="PF00196">
    <property type="entry name" value="GerE"/>
    <property type="match status" value="1"/>
</dbReference>
<evidence type="ECO:0000256" key="1">
    <source>
        <dbReference type="ARBA" id="ARBA00022553"/>
    </source>
</evidence>
<gene>
    <name evidence="8" type="ORF">EV197_2624</name>
</gene>
<protein>
    <submittedName>
        <fullName evidence="8">LuxR family two component transcriptional regulator</fullName>
    </submittedName>
</protein>
<dbReference type="AlphaFoldDB" id="A0A4Q7NYG8"/>
<keyword evidence="9" id="KW-1185">Reference proteome</keyword>
<evidence type="ECO:0000259" key="6">
    <source>
        <dbReference type="PROSITE" id="PS50043"/>
    </source>
</evidence>
<evidence type="ECO:0000313" key="9">
    <source>
        <dbReference type="Proteomes" id="UP000292262"/>
    </source>
</evidence>
<dbReference type="InterPro" id="IPR058245">
    <property type="entry name" value="NreC/VraR/RcsB-like_REC"/>
</dbReference>
<dbReference type="PROSITE" id="PS50110">
    <property type="entry name" value="RESPONSE_REGULATORY"/>
    <property type="match status" value="1"/>
</dbReference>
<dbReference type="GO" id="GO:0003677">
    <property type="term" value="F:DNA binding"/>
    <property type="evidence" value="ECO:0007669"/>
    <property type="project" value="UniProtKB-KW"/>
</dbReference>
<evidence type="ECO:0000256" key="2">
    <source>
        <dbReference type="ARBA" id="ARBA00023015"/>
    </source>
</evidence>
<reference evidence="8 9" key="1">
    <citation type="submission" date="2019-02" db="EMBL/GenBank/DDBJ databases">
        <title>Genomic Encyclopedia of Type Strains, Phase IV (KMG-IV): sequencing the most valuable type-strain genomes for metagenomic binning, comparative biology and taxonomic classification.</title>
        <authorList>
            <person name="Goeker M."/>
        </authorList>
    </citation>
    <scope>NUCLEOTIDE SEQUENCE [LARGE SCALE GENOMIC DNA]</scope>
    <source>
        <strain evidence="8 9">DSM 17196</strain>
    </source>
</reference>
<dbReference type="SMART" id="SM00421">
    <property type="entry name" value="HTH_LUXR"/>
    <property type="match status" value="1"/>
</dbReference>
<dbReference type="EMBL" id="SGXE01000003">
    <property type="protein sequence ID" value="RZS92486.1"/>
    <property type="molecule type" value="Genomic_DNA"/>
</dbReference>
<dbReference type="Proteomes" id="UP000292262">
    <property type="component" value="Unassembled WGS sequence"/>
</dbReference>
<dbReference type="InterPro" id="IPR000792">
    <property type="entry name" value="Tscrpt_reg_LuxR_C"/>
</dbReference>
<dbReference type="PANTHER" id="PTHR43214:SF41">
    <property type="entry name" value="NITRATE_NITRITE RESPONSE REGULATOR PROTEIN NARP"/>
    <property type="match status" value="1"/>
</dbReference>
<dbReference type="PANTHER" id="PTHR43214">
    <property type="entry name" value="TWO-COMPONENT RESPONSE REGULATOR"/>
    <property type="match status" value="1"/>
</dbReference>
<evidence type="ECO:0000256" key="3">
    <source>
        <dbReference type="ARBA" id="ARBA00023125"/>
    </source>
</evidence>
<dbReference type="GO" id="GO:0000160">
    <property type="term" value="P:phosphorelay signal transduction system"/>
    <property type="evidence" value="ECO:0007669"/>
    <property type="project" value="InterPro"/>
</dbReference>
<dbReference type="RefSeq" id="WP_130287166.1">
    <property type="nucleotide sequence ID" value="NZ_SGXE01000003.1"/>
</dbReference>
<keyword evidence="3" id="KW-0238">DNA-binding</keyword>
<dbReference type="CDD" id="cd17535">
    <property type="entry name" value="REC_NarL-like"/>
    <property type="match status" value="1"/>
</dbReference>
<feature type="modified residue" description="4-aspartylphosphate" evidence="5">
    <location>
        <position position="58"/>
    </location>
</feature>
<dbReference type="InterPro" id="IPR001789">
    <property type="entry name" value="Sig_transdc_resp-reg_receiver"/>
</dbReference>
<dbReference type="CDD" id="cd06170">
    <property type="entry name" value="LuxR_C_like"/>
    <property type="match status" value="1"/>
</dbReference>
<dbReference type="InterPro" id="IPR016032">
    <property type="entry name" value="Sig_transdc_resp-reg_C-effctor"/>
</dbReference>
<dbReference type="SUPFAM" id="SSF52172">
    <property type="entry name" value="CheY-like"/>
    <property type="match status" value="1"/>
</dbReference>
<dbReference type="InterPro" id="IPR039420">
    <property type="entry name" value="WalR-like"/>
</dbReference>
<evidence type="ECO:0000259" key="7">
    <source>
        <dbReference type="PROSITE" id="PS50110"/>
    </source>
</evidence>
<dbReference type="PRINTS" id="PR00038">
    <property type="entry name" value="HTHLUXR"/>
</dbReference>
<dbReference type="SUPFAM" id="SSF46894">
    <property type="entry name" value="C-terminal effector domain of the bipartite response regulators"/>
    <property type="match status" value="1"/>
</dbReference>
<accession>A0A4Q7NYG8</accession>
<dbReference type="PROSITE" id="PS50043">
    <property type="entry name" value="HTH_LUXR_2"/>
    <property type="match status" value="1"/>
</dbReference>
<dbReference type="Gene3D" id="3.40.50.2300">
    <property type="match status" value="1"/>
</dbReference>
<organism evidence="8 9">
    <name type="scientific">Aquimarina brevivitae</name>
    <dbReference type="NCBI Taxonomy" id="323412"/>
    <lineage>
        <taxon>Bacteria</taxon>
        <taxon>Pseudomonadati</taxon>
        <taxon>Bacteroidota</taxon>
        <taxon>Flavobacteriia</taxon>
        <taxon>Flavobacteriales</taxon>
        <taxon>Flavobacteriaceae</taxon>
        <taxon>Aquimarina</taxon>
    </lineage>
</organism>
<sequence length="218" mass="25674">MKNKTVVIVDDHLLFAQSLESLISKLDGYEVLEILKNGKELTRYYLHKRKKPDVVLLDVKMPVMDGIQTMQWLKEHQPEQKVLALTMEDDEETIIKMLRAGARGYLLKDIHPDNFEFAMKMVIEQGFYYSSKIESALKHSDQKIEDNTIKLEEKLTDREWEFLKHACSELTYKSIADEMHLSPKTVENYRETVFKKLQVKTRVGMVIYCMKHNLFKVE</sequence>
<dbReference type="GO" id="GO:0006355">
    <property type="term" value="P:regulation of DNA-templated transcription"/>
    <property type="evidence" value="ECO:0007669"/>
    <property type="project" value="InterPro"/>
</dbReference>